<keyword evidence="1" id="KW-0597">Phosphoprotein</keyword>
<proteinExistence type="predicted"/>
<organism evidence="4 5">
    <name type="scientific">Alteromonas australica</name>
    <dbReference type="NCBI Taxonomy" id="589873"/>
    <lineage>
        <taxon>Bacteria</taxon>
        <taxon>Pseudomonadati</taxon>
        <taxon>Pseudomonadota</taxon>
        <taxon>Gammaproteobacteria</taxon>
        <taxon>Alteromonadales</taxon>
        <taxon>Alteromonadaceae</taxon>
        <taxon>Alteromonas/Salinimonas group</taxon>
        <taxon>Alteromonas</taxon>
    </lineage>
</organism>
<name>A0A075P5I3_9ALTE</name>
<dbReference type="InterPro" id="IPR052020">
    <property type="entry name" value="Cyclic_di-GMP/3'3'-cGAMP_PDE"/>
</dbReference>
<keyword evidence="4" id="KW-0378">Hydrolase</keyword>
<dbReference type="EMBL" id="CP008849">
    <property type="protein sequence ID" value="AIF98572.1"/>
    <property type="molecule type" value="Genomic_DNA"/>
</dbReference>
<dbReference type="Proteomes" id="UP000056090">
    <property type="component" value="Chromosome"/>
</dbReference>
<dbReference type="InterPro" id="IPR021800">
    <property type="entry name" value="DUF3369"/>
</dbReference>
<dbReference type="Pfam" id="PF00072">
    <property type="entry name" value="Response_reg"/>
    <property type="match status" value="1"/>
</dbReference>
<dbReference type="Pfam" id="PF11849">
    <property type="entry name" value="DUF3369"/>
    <property type="match status" value="1"/>
</dbReference>
<evidence type="ECO:0000313" key="5">
    <source>
        <dbReference type="Proteomes" id="UP000056090"/>
    </source>
</evidence>
<evidence type="ECO:0000259" key="2">
    <source>
        <dbReference type="PROSITE" id="PS50110"/>
    </source>
</evidence>
<sequence>MSDDLLFIDEDDDEIEEDLGAWKILIVDDEPEVHAVTKLALNDFSLNGKTLTFVSAYSGEEAKQCFRENNDIAVVLLDVVMETDDAGLKVADYIRNELDNHFTRIILRTGQPGQAPEKDVIINYDINDYKSKTELTAQKLFTVIIASLRSYRDIVVIEENRAGLEKIIDASVDLFSSNSLEKFMQGIIQQLASILGCSRDAAYITTAVAATPQAAPKRMHRTETNQLYVFAGNGEYAEKEGVPLKDAVSRTEYELCQRAMATREIVYAEDHVVAYCNSKTQNGALLYLSGLPRRIGEGDKHLIKRFSNSVQLAFDNVLKTMDVEETQREIIERLGKAMEHEEQGSHHLTRMAEMAEVLAQGIGLSESEVHVFKQAIVLHDVGNSRVPATILQKTAPLSDEDIFAIRQHAEFGYQILKDSTRPTIQLAATLAKQHHERWDGQGYPDGLSTKHIMLESRIATLLDAFDALVNKRPYKDAWPVEKVISVLEQEKAQHFDPRLVEYLIDHIDDFMLIQKQYPDVPDYV</sequence>
<reference evidence="4 5" key="1">
    <citation type="submission" date="2014-06" db="EMBL/GenBank/DDBJ databases">
        <title>Genomes of Alteromonas australica, a world apart.</title>
        <authorList>
            <person name="Gonzaga A."/>
            <person name="Lopez-Perez M."/>
            <person name="Rodriguez-Valera F."/>
        </authorList>
    </citation>
    <scope>NUCLEOTIDE SEQUENCE [LARGE SCALE GENOMIC DNA]</scope>
    <source>
        <strain evidence="4 5">H 17</strain>
    </source>
</reference>
<dbReference type="eggNOG" id="COG0784">
    <property type="taxonomic scope" value="Bacteria"/>
</dbReference>
<dbReference type="GeneID" id="78254793"/>
<evidence type="ECO:0000259" key="3">
    <source>
        <dbReference type="PROSITE" id="PS51832"/>
    </source>
</evidence>
<dbReference type="Gene3D" id="1.10.3210.10">
    <property type="entry name" value="Hypothetical protein af1432"/>
    <property type="match status" value="1"/>
</dbReference>
<dbReference type="PROSITE" id="PS50110">
    <property type="entry name" value="RESPONSE_REGULATORY"/>
    <property type="match status" value="1"/>
</dbReference>
<dbReference type="PANTHER" id="PTHR45228">
    <property type="entry name" value="CYCLIC DI-GMP PHOSPHODIESTERASE TM_0186-RELATED"/>
    <property type="match status" value="1"/>
</dbReference>
<evidence type="ECO:0000256" key="1">
    <source>
        <dbReference type="PROSITE-ProRule" id="PRU00169"/>
    </source>
</evidence>
<gene>
    <name evidence="4" type="ORF">EP13_07690</name>
</gene>
<protein>
    <submittedName>
        <fullName evidence="4">Metal-dependent phosphohydrolase</fullName>
    </submittedName>
</protein>
<dbReference type="AlphaFoldDB" id="A0A075P5I3"/>
<dbReference type="InterPro" id="IPR011006">
    <property type="entry name" value="CheY-like_superfamily"/>
</dbReference>
<feature type="modified residue" description="4-aspartylphosphate" evidence="1">
    <location>
        <position position="78"/>
    </location>
</feature>
<accession>A0A075P5I3</accession>
<dbReference type="SUPFAM" id="SSF109604">
    <property type="entry name" value="HD-domain/PDEase-like"/>
    <property type="match status" value="1"/>
</dbReference>
<dbReference type="PROSITE" id="PS51832">
    <property type="entry name" value="HD_GYP"/>
    <property type="match status" value="1"/>
</dbReference>
<dbReference type="InterPro" id="IPR003607">
    <property type="entry name" value="HD/PDEase_dom"/>
</dbReference>
<feature type="domain" description="Response regulatory" evidence="2">
    <location>
        <begin position="23"/>
        <end position="147"/>
    </location>
</feature>
<feature type="domain" description="HD-GYP" evidence="3">
    <location>
        <begin position="323"/>
        <end position="519"/>
    </location>
</feature>
<dbReference type="CDD" id="cd00077">
    <property type="entry name" value="HDc"/>
    <property type="match status" value="1"/>
</dbReference>
<dbReference type="GO" id="GO:0008081">
    <property type="term" value="F:phosphoric diester hydrolase activity"/>
    <property type="evidence" value="ECO:0007669"/>
    <property type="project" value="UniProtKB-ARBA"/>
</dbReference>
<dbReference type="GO" id="GO:0000160">
    <property type="term" value="P:phosphorelay signal transduction system"/>
    <property type="evidence" value="ECO:0007669"/>
    <property type="project" value="InterPro"/>
</dbReference>
<dbReference type="Gene3D" id="3.40.50.2300">
    <property type="match status" value="1"/>
</dbReference>
<dbReference type="SUPFAM" id="SSF52172">
    <property type="entry name" value="CheY-like"/>
    <property type="match status" value="1"/>
</dbReference>
<dbReference type="RefSeq" id="WP_044056749.1">
    <property type="nucleotide sequence ID" value="NZ_CBCSKJ010000001.1"/>
</dbReference>
<dbReference type="Pfam" id="PF13487">
    <property type="entry name" value="HD_5"/>
    <property type="match status" value="1"/>
</dbReference>
<dbReference type="KEGG" id="aal:EP13_07690"/>
<dbReference type="InterPro" id="IPR037522">
    <property type="entry name" value="HD_GYP_dom"/>
</dbReference>
<evidence type="ECO:0000313" key="4">
    <source>
        <dbReference type="EMBL" id="AIF98572.1"/>
    </source>
</evidence>
<dbReference type="PANTHER" id="PTHR45228:SF9">
    <property type="entry name" value="3'3'-CGAMP-SPECIFIC PHOSPHODIESTERASE 2"/>
    <property type="match status" value="1"/>
</dbReference>
<dbReference type="InterPro" id="IPR001789">
    <property type="entry name" value="Sig_transdc_resp-reg_receiver"/>
</dbReference>
<keyword evidence="5" id="KW-1185">Reference proteome</keyword>
<dbReference type="eggNOG" id="COG3437">
    <property type="taxonomic scope" value="Bacteria"/>
</dbReference>